<feature type="active site" description="Nucleophile" evidence="4">
    <location>
        <position position="75"/>
    </location>
</feature>
<dbReference type="InterPro" id="IPR020094">
    <property type="entry name" value="TruA/RsuA/RluB/E/F_N"/>
</dbReference>
<evidence type="ECO:0000256" key="4">
    <source>
        <dbReference type="HAMAP-Rule" id="MF_00171"/>
    </source>
</evidence>
<dbReference type="GO" id="GO:0160147">
    <property type="term" value="F:tRNA pseudouridine(38-40) synthase activity"/>
    <property type="evidence" value="ECO:0007669"/>
    <property type="project" value="UniProtKB-EC"/>
</dbReference>
<dbReference type="Gene3D" id="3.30.70.580">
    <property type="entry name" value="Pseudouridine synthase I, catalytic domain, N-terminal subdomain"/>
    <property type="match status" value="1"/>
</dbReference>
<protein>
    <recommendedName>
        <fullName evidence="4">tRNA pseudouridine synthase A</fullName>
        <ecNumber evidence="4">5.4.99.12</ecNumber>
    </recommendedName>
    <alternativeName>
        <fullName evidence="4">tRNA pseudouridine(38-40) synthase</fullName>
    </alternativeName>
    <alternativeName>
        <fullName evidence="4">tRNA pseudouridylate synthase I</fullName>
    </alternativeName>
    <alternativeName>
        <fullName evidence="4">tRNA-uridine isomerase I</fullName>
    </alternativeName>
</protein>
<evidence type="ECO:0000256" key="2">
    <source>
        <dbReference type="ARBA" id="ARBA00022694"/>
    </source>
</evidence>
<evidence type="ECO:0000256" key="5">
    <source>
        <dbReference type="RuleBase" id="RU003792"/>
    </source>
</evidence>
<evidence type="ECO:0000256" key="1">
    <source>
        <dbReference type="ARBA" id="ARBA00009375"/>
    </source>
</evidence>
<sequence length="338" mass="35321">MRVRGGSPHVRDDLGAVGDAVGGLVRLRLDLAYDGAGFAGWAAQPGLRTVEGELTGALETVLRVPVRLTVAGRTDAGVHAAAQVVHLDVPLAAWRAVPGRSGRRPEEALLTRLAGVLARQARAAAEVGLTGPVPRGASDVVVTGARIAPEGFDARFSATERAYRYRVADGGPGAGSWDPGRRGSALWIPEALDVGAMRRAAAPLLGEHDFLGYCKPREGATTIRTLKRLEWSRVPGGATGRDGADEGLVVLDVVADAFCHSMVRSLVGACLAVGQGRRDEDWPARILLSASRDAAAPVAPAHGLTLERVSYPADDELAARAERARALRTLPAPCAETG</sequence>
<feature type="domain" description="Pseudouridine synthase I TruA alpha/beta" evidence="6">
    <location>
        <begin position="200"/>
        <end position="312"/>
    </location>
</feature>
<dbReference type="AlphaFoldDB" id="A0AAU8N8H4"/>
<dbReference type="HAMAP" id="MF_00171">
    <property type="entry name" value="TruA"/>
    <property type="match status" value="1"/>
</dbReference>
<dbReference type="Gene3D" id="3.30.70.660">
    <property type="entry name" value="Pseudouridine synthase I, catalytic domain, C-terminal subdomain"/>
    <property type="match status" value="1"/>
</dbReference>
<dbReference type="PANTHER" id="PTHR11142:SF0">
    <property type="entry name" value="TRNA PSEUDOURIDINE SYNTHASE-LIKE 1"/>
    <property type="match status" value="1"/>
</dbReference>
<dbReference type="InterPro" id="IPR020103">
    <property type="entry name" value="PsdUridine_synth_cat_dom_sf"/>
</dbReference>
<dbReference type="GO" id="GO:0031119">
    <property type="term" value="P:tRNA pseudouridine synthesis"/>
    <property type="evidence" value="ECO:0007669"/>
    <property type="project" value="UniProtKB-UniRule"/>
</dbReference>
<gene>
    <name evidence="4" type="primary">truA</name>
    <name evidence="7" type="ORF">ABXS69_03400</name>
</gene>
<dbReference type="GO" id="GO:0003723">
    <property type="term" value="F:RNA binding"/>
    <property type="evidence" value="ECO:0007669"/>
    <property type="project" value="InterPro"/>
</dbReference>
<comment type="similarity">
    <text evidence="1 4 5">Belongs to the tRNA pseudouridine synthase TruA family.</text>
</comment>
<keyword evidence="2 4" id="KW-0819">tRNA processing</keyword>
<dbReference type="PANTHER" id="PTHR11142">
    <property type="entry name" value="PSEUDOURIDYLATE SYNTHASE"/>
    <property type="match status" value="1"/>
</dbReference>
<evidence type="ECO:0000313" key="7">
    <source>
        <dbReference type="EMBL" id="XCP83304.1"/>
    </source>
</evidence>
<evidence type="ECO:0000259" key="6">
    <source>
        <dbReference type="Pfam" id="PF01416"/>
    </source>
</evidence>
<comment type="subunit">
    <text evidence="4">Homodimer.</text>
</comment>
<dbReference type="EC" id="5.4.99.12" evidence="4"/>
<comment type="function">
    <text evidence="4">Formation of pseudouridine at positions 38, 39 and 40 in the anticodon stem and loop of transfer RNAs.</text>
</comment>
<keyword evidence="3 4" id="KW-0413">Isomerase</keyword>
<name>A0AAU8N8H4_9ACTO</name>
<dbReference type="SUPFAM" id="SSF55120">
    <property type="entry name" value="Pseudouridine synthase"/>
    <property type="match status" value="1"/>
</dbReference>
<reference evidence="7" key="1">
    <citation type="submission" date="2024-05" db="EMBL/GenBank/DDBJ databases">
        <title>Draft genome assemblies of 36 bacteria isolated from hibernating arctic ground squirrels.</title>
        <authorList>
            <person name="McKee H."/>
            <person name="Mullen L."/>
            <person name="Drown D.M."/>
            <person name="Duddleston K.N."/>
        </authorList>
    </citation>
    <scope>NUCLEOTIDE SEQUENCE</scope>
    <source>
        <strain evidence="7">AR004</strain>
    </source>
</reference>
<dbReference type="CDD" id="cd02570">
    <property type="entry name" value="PseudoU_synth_EcTruA"/>
    <property type="match status" value="1"/>
</dbReference>
<dbReference type="Pfam" id="PF01416">
    <property type="entry name" value="PseudoU_synth_1"/>
    <property type="match status" value="1"/>
</dbReference>
<proteinExistence type="inferred from homology"/>
<dbReference type="InterPro" id="IPR001406">
    <property type="entry name" value="PsdUridine_synth_TruA"/>
</dbReference>
<accession>A0AAU8N8H4</accession>
<organism evidence="7">
    <name type="scientific">Actinomyces timonensis</name>
    <dbReference type="NCBI Taxonomy" id="1288391"/>
    <lineage>
        <taxon>Bacteria</taxon>
        <taxon>Bacillati</taxon>
        <taxon>Actinomycetota</taxon>
        <taxon>Actinomycetes</taxon>
        <taxon>Actinomycetales</taxon>
        <taxon>Actinomycetaceae</taxon>
        <taxon>Actinomyces</taxon>
    </lineage>
</organism>
<dbReference type="EMBL" id="CP159989">
    <property type="protein sequence ID" value="XCP83304.1"/>
    <property type="molecule type" value="Genomic_DNA"/>
</dbReference>
<comment type="caution">
    <text evidence="4">Lacks conserved residue(s) required for the propagation of feature annotation.</text>
</comment>
<dbReference type="RefSeq" id="WP_366181512.1">
    <property type="nucleotide sequence ID" value="NZ_CP159989.1"/>
</dbReference>
<dbReference type="InterPro" id="IPR020095">
    <property type="entry name" value="PsdUridine_synth_TruA_C"/>
</dbReference>
<comment type="catalytic activity">
    <reaction evidence="4 5">
        <text>uridine(38/39/40) in tRNA = pseudouridine(38/39/40) in tRNA</text>
        <dbReference type="Rhea" id="RHEA:22376"/>
        <dbReference type="Rhea" id="RHEA-COMP:10085"/>
        <dbReference type="Rhea" id="RHEA-COMP:10087"/>
        <dbReference type="ChEBI" id="CHEBI:65314"/>
        <dbReference type="ChEBI" id="CHEBI:65315"/>
        <dbReference type="EC" id="5.4.99.12"/>
    </reaction>
</comment>
<evidence type="ECO:0000256" key="3">
    <source>
        <dbReference type="ARBA" id="ARBA00023235"/>
    </source>
</evidence>
<dbReference type="InterPro" id="IPR020097">
    <property type="entry name" value="PsdUridine_synth_TruA_a/b_dom"/>
</dbReference>
<feature type="binding site" evidence="4">
    <location>
        <position position="163"/>
    </location>
    <ligand>
        <name>substrate</name>
    </ligand>
</feature>